<evidence type="ECO:0000259" key="3">
    <source>
        <dbReference type="Pfam" id="PF00077"/>
    </source>
</evidence>
<feature type="signal peptide" evidence="2">
    <location>
        <begin position="1"/>
        <end position="20"/>
    </location>
</feature>
<dbReference type="Pfam" id="PF00077">
    <property type="entry name" value="RVP"/>
    <property type="match status" value="1"/>
</dbReference>
<evidence type="ECO:0000313" key="4">
    <source>
        <dbReference type="EMBL" id="AUP81427.1"/>
    </source>
</evidence>
<dbReference type="PROSITE" id="PS00141">
    <property type="entry name" value="ASP_PROTEASE"/>
    <property type="match status" value="1"/>
</dbReference>
<dbReference type="EMBL" id="CP025791">
    <property type="protein sequence ID" value="AUP81427.1"/>
    <property type="molecule type" value="Genomic_DNA"/>
</dbReference>
<gene>
    <name evidence="4" type="ORF">C1H87_22990</name>
</gene>
<reference evidence="4 5" key="1">
    <citation type="submission" date="2018-01" db="EMBL/GenBank/DDBJ databases">
        <title>Complete genome sequence of Flavivirga eckloniae ECD14 isolated from seaweed Ecklonia cava.</title>
        <authorList>
            <person name="Lee J.H."/>
            <person name="Baik K.S."/>
            <person name="Seong C.N."/>
        </authorList>
    </citation>
    <scope>NUCLEOTIDE SEQUENCE [LARGE SCALE GENOMIC DNA]</scope>
    <source>
        <strain evidence="4 5">ECD14</strain>
    </source>
</reference>
<feature type="domain" description="Retropepsins" evidence="3">
    <location>
        <begin position="54"/>
        <end position="154"/>
    </location>
</feature>
<sequence length="321" mass="37028">MPKHCCFILFLVFSVSLLHADHSHTPPILFPKAEIVNNYTTRIPFKLVDHLIVVEAELLNKKGNFIIDTGSQTMILNKHHFPDFYEYQRKQKATSGVLQSIDDIYERKVKEFALKSLKLHDKNSHVIDLSHIEKSKKIKLLGVIGYNILKDYEVFIDLYLNQITLTKVDRYGNKLSNNVYLEKIVDSLSFNLKNHTIVINGTINDQKVKFGLDTAAEFNQINKKINKKALKYFIPKKRLSLSGISNKKIEVLAGKLHRVKLSETVYFGPMLTVLTNLNKMNEAFGTQLDGVLGYAFFAQKRTIINYQKEKLYFINYPLNTQ</sequence>
<dbReference type="InterPro" id="IPR018061">
    <property type="entry name" value="Retropepsins"/>
</dbReference>
<dbReference type="Proteomes" id="UP000235826">
    <property type="component" value="Chromosome"/>
</dbReference>
<evidence type="ECO:0000256" key="1">
    <source>
        <dbReference type="ARBA" id="ARBA00022801"/>
    </source>
</evidence>
<name>A0A2K9PY15_9FLAO</name>
<dbReference type="InterPro" id="IPR001969">
    <property type="entry name" value="Aspartic_peptidase_AS"/>
</dbReference>
<protein>
    <recommendedName>
        <fullName evidence="3">Retropepsins domain-containing protein</fullName>
    </recommendedName>
</protein>
<evidence type="ECO:0000256" key="2">
    <source>
        <dbReference type="SAM" id="SignalP"/>
    </source>
</evidence>
<evidence type="ECO:0000313" key="5">
    <source>
        <dbReference type="Proteomes" id="UP000235826"/>
    </source>
</evidence>
<keyword evidence="1" id="KW-0378">Hydrolase</keyword>
<dbReference type="OrthoDB" id="3521766at2"/>
<dbReference type="InterPro" id="IPR021109">
    <property type="entry name" value="Peptidase_aspartic_dom_sf"/>
</dbReference>
<dbReference type="GO" id="GO:0004190">
    <property type="term" value="F:aspartic-type endopeptidase activity"/>
    <property type="evidence" value="ECO:0007669"/>
    <property type="project" value="InterPro"/>
</dbReference>
<keyword evidence="2" id="KW-0732">Signal</keyword>
<dbReference type="Gene3D" id="2.40.70.10">
    <property type="entry name" value="Acid Proteases"/>
    <property type="match status" value="2"/>
</dbReference>
<keyword evidence="5" id="KW-1185">Reference proteome</keyword>
<dbReference type="GO" id="GO:0006508">
    <property type="term" value="P:proteolysis"/>
    <property type="evidence" value="ECO:0007669"/>
    <property type="project" value="InterPro"/>
</dbReference>
<dbReference type="SUPFAM" id="SSF50630">
    <property type="entry name" value="Acid proteases"/>
    <property type="match status" value="1"/>
</dbReference>
<dbReference type="KEGG" id="fek:C1H87_22990"/>
<proteinExistence type="predicted"/>
<dbReference type="Pfam" id="PF13650">
    <property type="entry name" value="Asp_protease_2"/>
    <property type="match status" value="1"/>
</dbReference>
<accession>A0A2K9PY15</accession>
<dbReference type="RefSeq" id="WP_102758069.1">
    <property type="nucleotide sequence ID" value="NZ_CP025791.1"/>
</dbReference>
<organism evidence="4 5">
    <name type="scientific">Flavivirga eckloniae</name>
    <dbReference type="NCBI Taxonomy" id="1803846"/>
    <lineage>
        <taxon>Bacteria</taxon>
        <taxon>Pseudomonadati</taxon>
        <taxon>Bacteroidota</taxon>
        <taxon>Flavobacteriia</taxon>
        <taxon>Flavobacteriales</taxon>
        <taxon>Flavobacteriaceae</taxon>
        <taxon>Flavivirga</taxon>
    </lineage>
</organism>
<feature type="chain" id="PRO_5014669059" description="Retropepsins domain-containing protein" evidence="2">
    <location>
        <begin position="21"/>
        <end position="321"/>
    </location>
</feature>
<dbReference type="AlphaFoldDB" id="A0A2K9PY15"/>